<organism evidence="2">
    <name type="scientific">Pseudomonas putida</name>
    <name type="common">Arthrobacter siderocapsulatus</name>
    <dbReference type="NCBI Taxonomy" id="303"/>
    <lineage>
        <taxon>Bacteria</taxon>
        <taxon>Pseudomonadati</taxon>
        <taxon>Pseudomonadota</taxon>
        <taxon>Gammaproteobacteria</taxon>
        <taxon>Pseudomonadales</taxon>
        <taxon>Pseudomonadaceae</taxon>
        <taxon>Pseudomonas</taxon>
    </lineage>
</organism>
<gene>
    <name evidence="2" type="ORF">IEC33019_1062</name>
</gene>
<protein>
    <submittedName>
        <fullName evidence="2">Phage Tail Collar Domain protein</fullName>
    </submittedName>
</protein>
<feature type="domain" description="Phage tail collar" evidence="1">
    <location>
        <begin position="7"/>
        <end position="63"/>
    </location>
</feature>
<dbReference type="AlphaFoldDB" id="A0A1B2F3G6"/>
<sequence>MSDPFIGEIRMVGFNYAPYGWAFCQGQEISIQQNQALFSLLGVTYGGNGTTTFKLPDLRGRSPVGIGAGSPFTAVNIGDVGGQESMTLTSAQMPAHTHAVSGTCNMNVGGTPVSPALAPTSGSSVLGGSLSGSAQAAAIWSSELKDPVQLGNAITPNLALSVAGSSQPVAIRNPFLGINFVISMTGVWPSRN</sequence>
<name>A0A1B2F3G6_PSEPU</name>
<dbReference type="Pfam" id="PF07484">
    <property type="entry name" value="Collar"/>
    <property type="match status" value="1"/>
</dbReference>
<dbReference type="RefSeq" id="WP_070091493.1">
    <property type="nucleotide sequence ID" value="NZ_CP016634.1"/>
</dbReference>
<dbReference type="InterPro" id="IPR037053">
    <property type="entry name" value="Phage_tail_collar_dom_sf"/>
</dbReference>
<evidence type="ECO:0000259" key="1">
    <source>
        <dbReference type="Pfam" id="PF07484"/>
    </source>
</evidence>
<dbReference type="EMBL" id="CP016634">
    <property type="protein sequence ID" value="ANY86633.1"/>
    <property type="molecule type" value="Genomic_DNA"/>
</dbReference>
<dbReference type="Gene3D" id="3.90.1340.10">
    <property type="entry name" value="Phage tail collar domain"/>
    <property type="match status" value="1"/>
</dbReference>
<dbReference type="SUPFAM" id="SSF88874">
    <property type="entry name" value="Receptor-binding domain of short tail fibre protein gp12"/>
    <property type="match status" value="1"/>
</dbReference>
<dbReference type="InterPro" id="IPR011083">
    <property type="entry name" value="Phage_tail_collar_dom"/>
</dbReference>
<accession>A0A1B2F3G6</accession>
<evidence type="ECO:0000313" key="2">
    <source>
        <dbReference type="EMBL" id="ANY86633.1"/>
    </source>
</evidence>
<proteinExistence type="predicted"/>
<reference evidence="2" key="1">
    <citation type="submission" date="2016-07" db="EMBL/GenBank/DDBJ databases">
        <title>New class B carbapenemase carried by novel plasmid in Pseudomonas putida enviromental strain in eastern Amazonia.</title>
        <authorList>
            <person name="Souza C.O."/>
            <person name="Lima K.V."/>
            <person name="Brasiliense D.M."/>
            <person name="Perez-Chaparro P.J."/>
            <person name="Mamizuka E.M."/>
            <person name="Lima M.O."/>
            <person name="Lima L.N."/>
            <person name="McCulloch J.A."/>
        </authorList>
    </citation>
    <scope>NUCLEOTIDE SEQUENCE [LARGE SCALE GENOMIC DNA]</scope>
    <source>
        <strain evidence="2">IEC33019</strain>
    </source>
</reference>